<dbReference type="Proteomes" id="UP000664032">
    <property type="component" value="Unassembled WGS sequence"/>
</dbReference>
<keyword evidence="2" id="KW-1185">Reference proteome</keyword>
<evidence type="ECO:0000313" key="2">
    <source>
        <dbReference type="Proteomes" id="UP000664032"/>
    </source>
</evidence>
<dbReference type="EMBL" id="JAFIQS020000008">
    <property type="protein sequence ID" value="KAH9478816.1"/>
    <property type="molecule type" value="Genomic_DNA"/>
</dbReference>
<name>A0ACB8GTB2_PSICU</name>
<evidence type="ECO:0000313" key="1">
    <source>
        <dbReference type="EMBL" id="KAH9478816.1"/>
    </source>
</evidence>
<accession>A0ACB8GTB2</accession>
<protein>
    <submittedName>
        <fullName evidence="1">mRNA 3'-end-processing protein RNA14</fullName>
    </submittedName>
</protein>
<organism evidence="1 2">
    <name type="scientific">Psilocybe cubensis</name>
    <name type="common">Psychedelic mushroom</name>
    <name type="synonym">Stropharia cubensis</name>
    <dbReference type="NCBI Taxonomy" id="181762"/>
    <lineage>
        <taxon>Eukaryota</taxon>
        <taxon>Fungi</taxon>
        <taxon>Dikarya</taxon>
        <taxon>Basidiomycota</taxon>
        <taxon>Agaricomycotina</taxon>
        <taxon>Agaricomycetes</taxon>
        <taxon>Agaricomycetidae</taxon>
        <taxon>Agaricales</taxon>
        <taxon>Agaricineae</taxon>
        <taxon>Strophariaceae</taxon>
        <taxon>Psilocybe</taxon>
    </lineage>
</organism>
<reference evidence="1" key="1">
    <citation type="submission" date="2021-10" db="EMBL/GenBank/DDBJ databases">
        <title>Psilocybe cubensis genome.</title>
        <authorList>
            <person name="Mckernan K.J."/>
            <person name="Crawford S."/>
            <person name="Trippe A."/>
            <person name="Kane L.T."/>
            <person name="Mclaughlin S."/>
        </authorList>
    </citation>
    <scope>NUCLEOTIDE SEQUENCE</scope>
    <source>
        <strain evidence="1">MGC-MH-2018</strain>
    </source>
</reference>
<comment type="caution">
    <text evidence="1">The sequence shown here is derived from an EMBL/GenBank/DDBJ whole genome shotgun (WGS) entry which is preliminary data.</text>
</comment>
<proteinExistence type="predicted"/>
<sequence>MVLLYNAEDTYFLSKQNTELAQWDTVRMLFEFALKHVGEDKESGVIWGEYIKFLQSGGAIMTLDQQQKTNCLRKVLHRTVQIPLDNVESL</sequence>
<gene>
    <name evidence="1" type="ORF">JR316_0009278</name>
</gene>